<evidence type="ECO:0000256" key="15">
    <source>
        <dbReference type="RuleBase" id="RU004016"/>
    </source>
</evidence>
<comment type="pathway">
    <text evidence="2">Cell wall biogenesis; peptidoglycan biosynthesis.</text>
</comment>
<evidence type="ECO:0000256" key="4">
    <source>
        <dbReference type="ARBA" id="ARBA00012448"/>
    </source>
</evidence>
<dbReference type="InterPro" id="IPR015956">
    <property type="entry name" value="Peniciliin-bd_prot_C_sf"/>
</dbReference>
<dbReference type="EC" id="3.4.16.4" evidence="4"/>
<evidence type="ECO:0000259" key="17">
    <source>
        <dbReference type="SMART" id="SM00936"/>
    </source>
</evidence>
<feature type="active site" description="Acyl-ester intermediate" evidence="13">
    <location>
        <position position="66"/>
    </location>
</feature>
<evidence type="ECO:0000256" key="6">
    <source>
        <dbReference type="ARBA" id="ARBA00022670"/>
    </source>
</evidence>
<dbReference type="InterPro" id="IPR018044">
    <property type="entry name" value="Peptidase_S11"/>
</dbReference>
<keyword evidence="6" id="KW-0645">Protease</keyword>
<dbReference type="AlphaFoldDB" id="A0A147K3S5"/>
<evidence type="ECO:0000256" key="9">
    <source>
        <dbReference type="ARBA" id="ARBA00022960"/>
    </source>
</evidence>
<gene>
    <name evidence="18" type="ORF">Q75_17355</name>
</gene>
<keyword evidence="9" id="KW-0133">Cell shape</keyword>
<evidence type="ECO:0000256" key="13">
    <source>
        <dbReference type="PIRSR" id="PIRSR618044-1"/>
    </source>
</evidence>
<dbReference type="STRING" id="1150625.Q75_17355"/>
<reference evidence="18 19" key="1">
    <citation type="journal article" date="2016" name="Front. Microbiol.">
        <title>Microevolution Analysis of Bacillus coahuilensis Unveils Differences in Phosphorus Acquisition Strategies and Their Regulation.</title>
        <authorList>
            <person name="Gomez-Lunar Z."/>
            <person name="Hernandez-Gonzalez I."/>
            <person name="Rodriguez-Torres M.D."/>
            <person name="Souza V."/>
            <person name="Olmedo-Alvarez G."/>
        </authorList>
    </citation>
    <scope>NUCLEOTIDE SEQUENCE [LARGE SCALE GENOMIC DNA]</scope>
    <source>
        <strain evidence="19">p1.1.43</strain>
    </source>
</reference>
<protein>
    <recommendedName>
        <fullName evidence="4">serine-type D-Ala-D-Ala carboxypeptidase</fullName>
        <ecNumber evidence="4">3.4.16.4</ecNumber>
    </recommendedName>
</protein>
<feature type="binding site" evidence="14">
    <location>
        <position position="256"/>
    </location>
    <ligand>
        <name>substrate</name>
    </ligand>
</feature>
<dbReference type="Gene3D" id="3.40.710.10">
    <property type="entry name" value="DD-peptidase/beta-lactamase superfamily"/>
    <property type="match status" value="1"/>
</dbReference>
<evidence type="ECO:0000256" key="12">
    <source>
        <dbReference type="ARBA" id="ARBA00034000"/>
    </source>
</evidence>
<dbReference type="PATRIC" id="fig|1150625.3.peg.3645"/>
<keyword evidence="5 18" id="KW-0121">Carboxypeptidase</keyword>
<comment type="caution">
    <text evidence="18">The sequence shown here is derived from an EMBL/GenBank/DDBJ whole genome shotgun (WGS) entry which is preliminary data.</text>
</comment>
<dbReference type="GO" id="GO:0071555">
    <property type="term" value="P:cell wall organization"/>
    <property type="evidence" value="ECO:0007669"/>
    <property type="project" value="UniProtKB-KW"/>
</dbReference>
<dbReference type="GO" id="GO:0009252">
    <property type="term" value="P:peptidoglycan biosynthetic process"/>
    <property type="evidence" value="ECO:0007669"/>
    <property type="project" value="UniProtKB-UniPathway"/>
</dbReference>
<evidence type="ECO:0000256" key="5">
    <source>
        <dbReference type="ARBA" id="ARBA00022645"/>
    </source>
</evidence>
<keyword evidence="8" id="KW-0378">Hydrolase</keyword>
<feature type="domain" description="Peptidase S11 D-Ala-D-Ala carboxypeptidase A C-terminal" evidence="17">
    <location>
        <begin position="312"/>
        <end position="422"/>
    </location>
</feature>
<evidence type="ECO:0000256" key="10">
    <source>
        <dbReference type="ARBA" id="ARBA00022984"/>
    </source>
</evidence>
<evidence type="ECO:0000256" key="2">
    <source>
        <dbReference type="ARBA" id="ARBA00004752"/>
    </source>
</evidence>
<keyword evidence="7 16" id="KW-0732">Signal</keyword>
<dbReference type="Pfam" id="PF07943">
    <property type="entry name" value="PBP5_C"/>
    <property type="match status" value="1"/>
</dbReference>
<comment type="catalytic activity">
    <reaction evidence="12">
        <text>Preferential cleavage: (Ac)2-L-Lys-D-Ala-|-D-Ala. Also transpeptidation of peptidyl-alanyl moieties that are N-acyl substituents of D-alanine.</text>
        <dbReference type="EC" id="3.4.16.4"/>
    </reaction>
</comment>
<evidence type="ECO:0000256" key="3">
    <source>
        <dbReference type="ARBA" id="ARBA00007164"/>
    </source>
</evidence>
<dbReference type="SUPFAM" id="SSF56601">
    <property type="entry name" value="beta-lactamase/transpeptidase-like"/>
    <property type="match status" value="1"/>
</dbReference>
<dbReference type="InterPro" id="IPR001967">
    <property type="entry name" value="Peptidase_S11_N"/>
</dbReference>
<feature type="signal peptide" evidence="16">
    <location>
        <begin position="1"/>
        <end position="31"/>
    </location>
</feature>
<dbReference type="InterPro" id="IPR037167">
    <property type="entry name" value="Peptidase_S11_C_sf"/>
</dbReference>
<name>A0A147K3S5_9BACI</name>
<proteinExistence type="inferred from homology"/>
<keyword evidence="19" id="KW-1185">Reference proteome</keyword>
<dbReference type="Gene3D" id="2.60.410.10">
    <property type="entry name" value="D-Ala-D-Ala carboxypeptidase, C-terminal domain"/>
    <property type="match status" value="1"/>
</dbReference>
<evidence type="ECO:0000256" key="7">
    <source>
        <dbReference type="ARBA" id="ARBA00022729"/>
    </source>
</evidence>
<dbReference type="RefSeq" id="WP_010169476.1">
    <property type="nucleotide sequence ID" value="NZ_LDYG01000059.1"/>
</dbReference>
<comment type="similarity">
    <text evidence="3 15">Belongs to the peptidase S11 family.</text>
</comment>
<dbReference type="SMART" id="SM00936">
    <property type="entry name" value="PBP5_C"/>
    <property type="match status" value="1"/>
</dbReference>
<dbReference type="UniPathway" id="UPA00219"/>
<dbReference type="GO" id="GO:0008360">
    <property type="term" value="P:regulation of cell shape"/>
    <property type="evidence" value="ECO:0007669"/>
    <property type="project" value="UniProtKB-KW"/>
</dbReference>
<evidence type="ECO:0000256" key="14">
    <source>
        <dbReference type="PIRSR" id="PIRSR618044-2"/>
    </source>
</evidence>
<dbReference type="InterPro" id="IPR012338">
    <property type="entry name" value="Beta-lactam/transpept-like"/>
</dbReference>
<evidence type="ECO:0000256" key="8">
    <source>
        <dbReference type="ARBA" id="ARBA00022801"/>
    </source>
</evidence>
<dbReference type="EMBL" id="LDYG01000059">
    <property type="protein sequence ID" value="KUP03906.1"/>
    <property type="molecule type" value="Genomic_DNA"/>
</dbReference>
<dbReference type="Proteomes" id="UP000074108">
    <property type="component" value="Unassembled WGS sequence"/>
</dbReference>
<keyword evidence="10" id="KW-0573">Peptidoglycan synthesis</keyword>
<dbReference type="GO" id="GO:0006508">
    <property type="term" value="P:proteolysis"/>
    <property type="evidence" value="ECO:0007669"/>
    <property type="project" value="UniProtKB-KW"/>
</dbReference>
<organism evidence="18 19">
    <name type="scientific">Bacillus coahuilensis p1.1.43</name>
    <dbReference type="NCBI Taxonomy" id="1150625"/>
    <lineage>
        <taxon>Bacteria</taxon>
        <taxon>Bacillati</taxon>
        <taxon>Bacillota</taxon>
        <taxon>Bacilli</taxon>
        <taxon>Bacillales</taxon>
        <taxon>Bacillaceae</taxon>
        <taxon>Bacillus</taxon>
    </lineage>
</organism>
<dbReference type="PANTHER" id="PTHR21581">
    <property type="entry name" value="D-ALANYL-D-ALANINE CARBOXYPEPTIDASE"/>
    <property type="match status" value="1"/>
</dbReference>
<evidence type="ECO:0000256" key="1">
    <source>
        <dbReference type="ARBA" id="ARBA00003217"/>
    </source>
</evidence>
<comment type="function">
    <text evidence="1">Removes C-terminal D-alanyl residues from sugar-peptide cell wall precursors.</text>
</comment>
<dbReference type="OrthoDB" id="9791132at2"/>
<feature type="active site" description="Proton acceptor" evidence="13">
    <location>
        <position position="69"/>
    </location>
</feature>
<evidence type="ECO:0000313" key="19">
    <source>
        <dbReference type="Proteomes" id="UP000074108"/>
    </source>
</evidence>
<evidence type="ECO:0000256" key="11">
    <source>
        <dbReference type="ARBA" id="ARBA00023316"/>
    </source>
</evidence>
<dbReference type="InterPro" id="IPR012907">
    <property type="entry name" value="Peptidase_S11_C"/>
</dbReference>
<feature type="chain" id="PRO_5007549648" description="serine-type D-Ala-D-Ala carboxypeptidase" evidence="16">
    <location>
        <begin position="32"/>
        <end position="453"/>
    </location>
</feature>
<sequence length="453" mass="49093">MNKNWFQKTLACTLALLLLISLIQAPSVAEASDPLNINADAAILVEAETGKILYEKNSETALGVASMTKMMTEFLLLEAISEGRVSFDQMVSVSDYGHRISQDTSLSNVPLKLDSQYSIKELYESMAIYSANGATITIAEALAGSETNFVKMMNEKAAELGLENYKFVNSTGLNNADLLGQHPQGTGETEENVMSANDTATLAYELLTRYPEVLETASIPKLTFREGIADEQTNMDNWNWMLPSLVYGYEGMDGLKTGTTDFAGASFTGTAKRNDMRFITVVMNAKNASGTSTYQARFEETKKMLDYAFANYSVEEIVPAGFKLNDQETMPVVKGKEDSVGISSESALTAVVKNGEKEMYSPVFTEASDTLTEDGELTAPVEAGDVVGTLQLAYEGEHLGFLTEAGAKSVQTNMITDAGVEKANWFVLSMRAVGGFFGDLWGSIVDGIKGLFS</sequence>
<dbReference type="SUPFAM" id="SSF69189">
    <property type="entry name" value="Penicillin-binding protein associated domain"/>
    <property type="match status" value="1"/>
</dbReference>
<evidence type="ECO:0000256" key="16">
    <source>
        <dbReference type="SAM" id="SignalP"/>
    </source>
</evidence>
<accession>A0A147K3S5</accession>
<feature type="active site" evidence="13">
    <location>
        <position position="130"/>
    </location>
</feature>
<dbReference type="PANTHER" id="PTHR21581:SF11">
    <property type="entry name" value="D-ALANYL-D-ALANINE CARBOXYPEPTIDASE DACA"/>
    <property type="match status" value="1"/>
</dbReference>
<dbReference type="Pfam" id="PF00768">
    <property type="entry name" value="Peptidase_S11"/>
    <property type="match status" value="1"/>
</dbReference>
<keyword evidence="11" id="KW-0961">Cell wall biogenesis/degradation</keyword>
<dbReference type="GO" id="GO:0009002">
    <property type="term" value="F:serine-type D-Ala-D-Ala carboxypeptidase activity"/>
    <property type="evidence" value="ECO:0007669"/>
    <property type="project" value="UniProtKB-EC"/>
</dbReference>
<evidence type="ECO:0000313" key="18">
    <source>
        <dbReference type="EMBL" id="KUP03906.1"/>
    </source>
</evidence>
<dbReference type="PRINTS" id="PR00725">
    <property type="entry name" value="DADACBPTASE1"/>
</dbReference>